<accession>A0A6A6EJ40</accession>
<proteinExistence type="predicted"/>
<keyword evidence="3" id="KW-1185">Reference proteome</keyword>
<feature type="non-terminal residue" evidence="2">
    <location>
        <position position="1"/>
    </location>
</feature>
<dbReference type="EMBL" id="ML994615">
    <property type="protein sequence ID" value="KAF2192137.1"/>
    <property type="molecule type" value="Genomic_DNA"/>
</dbReference>
<protein>
    <submittedName>
        <fullName evidence="2">Uncharacterized protein</fullName>
    </submittedName>
</protein>
<reference evidence="2" key="1">
    <citation type="journal article" date="2020" name="Stud. Mycol.">
        <title>101 Dothideomycetes genomes: a test case for predicting lifestyles and emergence of pathogens.</title>
        <authorList>
            <person name="Haridas S."/>
            <person name="Albert R."/>
            <person name="Binder M."/>
            <person name="Bloem J."/>
            <person name="Labutti K."/>
            <person name="Salamov A."/>
            <person name="Andreopoulos B."/>
            <person name="Baker S."/>
            <person name="Barry K."/>
            <person name="Bills G."/>
            <person name="Bluhm B."/>
            <person name="Cannon C."/>
            <person name="Castanera R."/>
            <person name="Culley D."/>
            <person name="Daum C."/>
            <person name="Ezra D."/>
            <person name="Gonzalez J."/>
            <person name="Henrissat B."/>
            <person name="Kuo A."/>
            <person name="Liang C."/>
            <person name="Lipzen A."/>
            <person name="Lutzoni F."/>
            <person name="Magnuson J."/>
            <person name="Mondo S."/>
            <person name="Nolan M."/>
            <person name="Ohm R."/>
            <person name="Pangilinan J."/>
            <person name="Park H.-J."/>
            <person name="Ramirez L."/>
            <person name="Alfaro M."/>
            <person name="Sun H."/>
            <person name="Tritt A."/>
            <person name="Yoshinaga Y."/>
            <person name="Zwiers L.-H."/>
            <person name="Turgeon B."/>
            <person name="Goodwin S."/>
            <person name="Spatafora J."/>
            <person name="Crous P."/>
            <person name="Grigoriev I."/>
        </authorList>
    </citation>
    <scope>NUCLEOTIDE SEQUENCE</scope>
    <source>
        <strain evidence="2">CBS 207.26</strain>
    </source>
</reference>
<name>A0A6A6EJ40_9PEZI</name>
<evidence type="ECO:0000313" key="3">
    <source>
        <dbReference type="Proteomes" id="UP000800200"/>
    </source>
</evidence>
<organism evidence="2 3">
    <name type="scientific">Zopfia rhizophila CBS 207.26</name>
    <dbReference type="NCBI Taxonomy" id="1314779"/>
    <lineage>
        <taxon>Eukaryota</taxon>
        <taxon>Fungi</taxon>
        <taxon>Dikarya</taxon>
        <taxon>Ascomycota</taxon>
        <taxon>Pezizomycotina</taxon>
        <taxon>Dothideomycetes</taxon>
        <taxon>Dothideomycetes incertae sedis</taxon>
        <taxon>Zopfiaceae</taxon>
        <taxon>Zopfia</taxon>
    </lineage>
</organism>
<gene>
    <name evidence="2" type="ORF">K469DRAFT_553600</name>
</gene>
<dbReference type="OrthoDB" id="420564at2759"/>
<feature type="compositionally biased region" description="Acidic residues" evidence="1">
    <location>
        <begin position="146"/>
        <end position="171"/>
    </location>
</feature>
<sequence length="171" mass="20297">QTSRVKIKIGANEYLVDIKKIPYFESFVRFQRCSSQSTTSLPVHSDIPFFDIINHGVQEGYRHFFRRLRGVARDAAFRLLYLFVLGEFESDVRDSSMAYNAVLFIVSHRGIFKHRTRKMVREAFEERFELSEKQRKGLDKWPINETQEEGWQEDDVTTEEEIPDFDSDWSM</sequence>
<evidence type="ECO:0000313" key="2">
    <source>
        <dbReference type="EMBL" id="KAF2192137.1"/>
    </source>
</evidence>
<evidence type="ECO:0000256" key="1">
    <source>
        <dbReference type="SAM" id="MobiDB-lite"/>
    </source>
</evidence>
<feature type="region of interest" description="Disordered" evidence="1">
    <location>
        <begin position="132"/>
        <end position="171"/>
    </location>
</feature>
<dbReference type="Proteomes" id="UP000800200">
    <property type="component" value="Unassembled WGS sequence"/>
</dbReference>
<dbReference type="AlphaFoldDB" id="A0A6A6EJ40"/>